<dbReference type="GO" id="GO:0035695">
    <property type="term" value="P:mitophagy by internal vacuole formation"/>
    <property type="evidence" value="ECO:0007669"/>
    <property type="project" value="TreeGrafter"/>
</dbReference>
<proteinExistence type="inferred from homology"/>
<name>A0A8C5MF26_9ANUR</name>
<dbReference type="GeneTree" id="ENSGT00390000013532"/>
<evidence type="ECO:0000256" key="1">
    <source>
        <dbReference type="ARBA" id="ARBA00004294"/>
    </source>
</evidence>
<keyword evidence="11" id="KW-0472">Membrane</keyword>
<evidence type="ECO:0000256" key="13">
    <source>
        <dbReference type="SAM" id="MobiDB-lite"/>
    </source>
</evidence>
<keyword evidence="16" id="KW-1185">Reference proteome</keyword>
<evidence type="ECO:0000256" key="2">
    <source>
        <dbReference type="ARBA" id="ARBA00004305"/>
    </source>
</evidence>
<evidence type="ECO:0000256" key="5">
    <source>
        <dbReference type="ARBA" id="ARBA00019863"/>
    </source>
</evidence>
<evidence type="ECO:0000256" key="10">
    <source>
        <dbReference type="ARBA" id="ARBA00023128"/>
    </source>
</evidence>
<comment type="subcellular location">
    <subcellularLocation>
        <location evidence="3">Cytoplasm</location>
    </subcellularLocation>
    <subcellularLocation>
        <location evidence="2">Mitochondrion matrix</location>
    </subcellularLocation>
    <subcellularLocation>
        <location evidence="1">Mitochondrion outer membrane</location>
    </subcellularLocation>
</comment>
<dbReference type="Pfam" id="PF16026">
    <property type="entry name" value="MIEAP"/>
    <property type="match status" value="1"/>
</dbReference>
<dbReference type="GO" id="GO:0008289">
    <property type="term" value="F:lipid binding"/>
    <property type="evidence" value="ECO:0007669"/>
    <property type="project" value="UniProtKB-KW"/>
</dbReference>
<accession>A0A8C5MF26</accession>
<dbReference type="AlphaFoldDB" id="A0A8C5MF26"/>
<dbReference type="Proteomes" id="UP000694569">
    <property type="component" value="Unplaced"/>
</dbReference>
<protein>
    <recommendedName>
        <fullName evidence="5">Mitochondria-eating protein</fullName>
    </recommendedName>
    <alternativeName>
        <fullName evidence="12">Spermatogenesis-associated protein 18</fullName>
    </alternativeName>
</protein>
<evidence type="ECO:0000256" key="8">
    <source>
        <dbReference type="ARBA" id="ARBA00023054"/>
    </source>
</evidence>
<evidence type="ECO:0000256" key="7">
    <source>
        <dbReference type="ARBA" id="ARBA00022787"/>
    </source>
</evidence>
<organism evidence="15 16">
    <name type="scientific">Leptobrachium leishanense</name>
    <name type="common">Leishan spiny toad</name>
    <dbReference type="NCBI Taxonomy" id="445787"/>
    <lineage>
        <taxon>Eukaryota</taxon>
        <taxon>Metazoa</taxon>
        <taxon>Chordata</taxon>
        <taxon>Craniata</taxon>
        <taxon>Vertebrata</taxon>
        <taxon>Euteleostomi</taxon>
        <taxon>Amphibia</taxon>
        <taxon>Batrachia</taxon>
        <taxon>Anura</taxon>
        <taxon>Pelobatoidea</taxon>
        <taxon>Megophryidae</taxon>
        <taxon>Leptobrachium</taxon>
    </lineage>
</organism>
<sequence length="412" mass="47010">MAGTLRTLVNSDTCRHLQDKLEEWYKTYHINSHNKNLNVCCELLKMNTKLQGQLLTILNETTQESDHDKSGKSHDIQYPPQWGSSFIHSSSIADDNFFPLQESTVKDLTLQGSISLEEKGILKPEAKNVSTRLEPDSMDQSSYSTSTLKSSTQSNGLLTSRLLPDSSRRNLLVSRFIFLFANHRVDAQNLLKQLVDDTPEMIRRIVFIATVESFHAAKVAFIHLKLHMRQYLKPSYLVPESLEAAVINFITRHMDYYDVQSSVKEVIGVMNLNEQISLSPKVDFTLISSFYREVCHVAFAMQTLEEPLDVAFAVEGELFDENKYHRTYDSDFTAPFIYYHVWPALMENNNVIVKGEAVTRKLALNKTQRTSPFHIPFTYQLYQSLKAAVHPSIEEAGLQVNKVIVSGLQHQC</sequence>
<dbReference type="InterPro" id="IPR026169">
    <property type="entry name" value="MIEAP"/>
</dbReference>
<dbReference type="PANTHER" id="PTHR21771">
    <property type="entry name" value="MITOCHONDRIA-EATING PROTEIN-RELATED"/>
    <property type="match status" value="1"/>
</dbReference>
<keyword evidence="10" id="KW-0496">Mitochondrion</keyword>
<comment type="similarity">
    <text evidence="4">Belongs to the MIEAP family.</text>
</comment>
<dbReference type="Ensembl" id="ENSLLET00000011555.1">
    <property type="protein sequence ID" value="ENSLLEP00000011110.1"/>
    <property type="gene ID" value="ENSLLEG00000007092.1"/>
</dbReference>
<feature type="domain" description="Mitochondria-eating protein C-terminal" evidence="14">
    <location>
        <begin position="168"/>
        <end position="359"/>
    </location>
</feature>
<evidence type="ECO:0000313" key="15">
    <source>
        <dbReference type="Ensembl" id="ENSLLEP00000011110.1"/>
    </source>
</evidence>
<dbReference type="PANTHER" id="PTHR21771:SF0">
    <property type="entry name" value="MITOCHONDRIA-EATING PROTEIN"/>
    <property type="match status" value="1"/>
</dbReference>
<evidence type="ECO:0000256" key="4">
    <source>
        <dbReference type="ARBA" id="ARBA00008233"/>
    </source>
</evidence>
<dbReference type="GO" id="GO:0035694">
    <property type="term" value="P:mitochondrial protein catabolic process"/>
    <property type="evidence" value="ECO:0007669"/>
    <property type="project" value="InterPro"/>
</dbReference>
<feature type="region of interest" description="Disordered" evidence="13">
    <location>
        <begin position="126"/>
        <end position="152"/>
    </location>
</feature>
<reference evidence="15" key="2">
    <citation type="submission" date="2025-09" db="UniProtKB">
        <authorList>
            <consortium name="Ensembl"/>
        </authorList>
    </citation>
    <scope>IDENTIFICATION</scope>
</reference>
<keyword evidence="7" id="KW-1000">Mitochondrion outer membrane</keyword>
<dbReference type="GO" id="GO:0005759">
    <property type="term" value="C:mitochondrial matrix"/>
    <property type="evidence" value="ECO:0007669"/>
    <property type="project" value="UniProtKB-SubCell"/>
</dbReference>
<dbReference type="GO" id="GO:0005741">
    <property type="term" value="C:mitochondrial outer membrane"/>
    <property type="evidence" value="ECO:0007669"/>
    <property type="project" value="UniProtKB-SubCell"/>
</dbReference>
<evidence type="ECO:0000256" key="3">
    <source>
        <dbReference type="ARBA" id="ARBA00004496"/>
    </source>
</evidence>
<keyword evidence="8" id="KW-0175">Coiled coil</keyword>
<evidence type="ECO:0000256" key="12">
    <source>
        <dbReference type="ARBA" id="ARBA00032687"/>
    </source>
</evidence>
<evidence type="ECO:0000256" key="6">
    <source>
        <dbReference type="ARBA" id="ARBA00022490"/>
    </source>
</evidence>
<feature type="compositionally biased region" description="Low complexity" evidence="13">
    <location>
        <begin position="141"/>
        <end position="152"/>
    </location>
</feature>
<keyword evidence="9" id="KW-0446">Lipid-binding</keyword>
<dbReference type="OrthoDB" id="5966837at2759"/>
<dbReference type="InterPro" id="IPR031981">
    <property type="entry name" value="MIEAP_C"/>
</dbReference>
<reference evidence="15" key="1">
    <citation type="submission" date="2025-08" db="UniProtKB">
        <authorList>
            <consortium name="Ensembl"/>
        </authorList>
    </citation>
    <scope>IDENTIFICATION</scope>
</reference>
<evidence type="ECO:0000259" key="14">
    <source>
        <dbReference type="Pfam" id="PF16026"/>
    </source>
</evidence>
<evidence type="ECO:0000313" key="16">
    <source>
        <dbReference type="Proteomes" id="UP000694569"/>
    </source>
</evidence>
<evidence type="ECO:0000256" key="9">
    <source>
        <dbReference type="ARBA" id="ARBA00023121"/>
    </source>
</evidence>
<evidence type="ECO:0000256" key="11">
    <source>
        <dbReference type="ARBA" id="ARBA00023136"/>
    </source>
</evidence>
<keyword evidence="6" id="KW-0963">Cytoplasm</keyword>